<feature type="domain" description="HTH cro/C1-type" evidence="1">
    <location>
        <begin position="20"/>
        <end position="73"/>
    </location>
</feature>
<dbReference type="EMBL" id="JAXOJX010000001">
    <property type="protein sequence ID" value="MDZ5454976.1"/>
    <property type="molecule type" value="Genomic_DNA"/>
</dbReference>
<dbReference type="CDD" id="cd00093">
    <property type="entry name" value="HTH_XRE"/>
    <property type="match status" value="1"/>
</dbReference>
<keyword evidence="2" id="KW-0614">Plasmid</keyword>
<reference evidence="2 3" key="1">
    <citation type="submission" date="2023-11" db="EMBL/GenBank/DDBJ databases">
        <title>Draft genome of Azohydromonas lata strain H1 (DSM1123), a polyhydroxyalkanoate producer.</title>
        <authorList>
            <person name="Traversa D."/>
            <person name="D'Addabbo P."/>
            <person name="Pazzani C."/>
            <person name="Manzari C."/>
            <person name="Chiara M."/>
            <person name="Scrascia M."/>
        </authorList>
    </citation>
    <scope>NUCLEOTIDE SEQUENCE [LARGE SCALE GENOMIC DNA]</scope>
    <source>
        <strain evidence="2 3">H1</strain>
        <plasmid evidence="2">unnamed</plasmid>
    </source>
</reference>
<gene>
    <name evidence="2" type="ORF">SM757_00170</name>
</gene>
<evidence type="ECO:0000313" key="2">
    <source>
        <dbReference type="EMBL" id="MDZ5454976.1"/>
    </source>
</evidence>
<dbReference type="PROSITE" id="PS50943">
    <property type="entry name" value="HTH_CROC1"/>
    <property type="match status" value="1"/>
</dbReference>
<dbReference type="InterPro" id="IPR001387">
    <property type="entry name" value="Cro/C1-type_HTH"/>
</dbReference>
<dbReference type="SMART" id="SM00530">
    <property type="entry name" value="HTH_XRE"/>
    <property type="match status" value="1"/>
</dbReference>
<evidence type="ECO:0000259" key="1">
    <source>
        <dbReference type="PROSITE" id="PS50943"/>
    </source>
</evidence>
<dbReference type="SUPFAM" id="SSF47413">
    <property type="entry name" value="lambda repressor-like DNA-binding domains"/>
    <property type="match status" value="1"/>
</dbReference>
<geneLocation type="plasmid" evidence="2">
    <name>unnamed</name>
</geneLocation>
<comment type="caution">
    <text evidence="2">The sequence shown here is derived from an EMBL/GenBank/DDBJ whole genome shotgun (WGS) entry which is preliminary data.</text>
</comment>
<name>A0ABU5I7A5_9BURK</name>
<accession>A0ABU5I7A5</accession>
<dbReference type="Pfam" id="PF13560">
    <property type="entry name" value="HTH_31"/>
    <property type="match status" value="1"/>
</dbReference>
<dbReference type="RefSeq" id="WP_322464076.1">
    <property type="nucleotide sequence ID" value="NZ_JAXOJX010000001.1"/>
</dbReference>
<sequence length="99" mass="11015">MISKLPPPIATTLAALGANLRLARERRGLTIRDLAAQINACAPTIIKLERGDPSVSIALYAAALQLYERLEWLPDLMDPQFDREALRIELAGIRPRGRR</sequence>
<dbReference type="Gene3D" id="1.10.260.40">
    <property type="entry name" value="lambda repressor-like DNA-binding domains"/>
    <property type="match status" value="1"/>
</dbReference>
<dbReference type="Proteomes" id="UP001293718">
    <property type="component" value="Unassembled WGS sequence"/>
</dbReference>
<keyword evidence="3" id="KW-1185">Reference proteome</keyword>
<evidence type="ECO:0000313" key="3">
    <source>
        <dbReference type="Proteomes" id="UP001293718"/>
    </source>
</evidence>
<proteinExistence type="predicted"/>
<organism evidence="2 3">
    <name type="scientific">Azohydromonas lata</name>
    <dbReference type="NCBI Taxonomy" id="45677"/>
    <lineage>
        <taxon>Bacteria</taxon>
        <taxon>Pseudomonadati</taxon>
        <taxon>Pseudomonadota</taxon>
        <taxon>Betaproteobacteria</taxon>
        <taxon>Burkholderiales</taxon>
        <taxon>Sphaerotilaceae</taxon>
        <taxon>Azohydromonas</taxon>
    </lineage>
</organism>
<protein>
    <submittedName>
        <fullName evidence="2">Helix-turn-helix transcriptional regulator</fullName>
    </submittedName>
</protein>
<dbReference type="InterPro" id="IPR010982">
    <property type="entry name" value="Lambda_DNA-bd_dom_sf"/>
</dbReference>